<gene>
    <name evidence="1" type="ORF">BV22DRAFT_1135596</name>
</gene>
<keyword evidence="2" id="KW-1185">Reference proteome</keyword>
<evidence type="ECO:0000313" key="2">
    <source>
        <dbReference type="Proteomes" id="UP000790709"/>
    </source>
</evidence>
<accession>A0ACB8AW68</accession>
<name>A0ACB8AW68_9AGAM</name>
<sequence length="282" mass="30780">MRGGRALSRSRFSQEILFGTNLPAVARSIADIYPGKNIQRNAMESSRRKRPVSYLRSAHRRSRSAHDPRRRIPASLATDKANLLNSVLSLRATGDPGYAVPDITNSPGKDADGDDIMLSAMCQSQFTQSLLLFARQSRFEPHVLPPALPMLLHLPQTLANVLPQVPQRLRPSPPIIVYVYDLPANDAISLGISFADFCIDQAPAGAYAAHLAEAIQAHANLHGVLKESKRTDRDDKDHLRLSKVLDEYLPQLYGVMGCDATGEIARRSEPSACALCPGLGVA</sequence>
<dbReference type="Proteomes" id="UP000790709">
    <property type="component" value="Unassembled WGS sequence"/>
</dbReference>
<reference evidence="1" key="1">
    <citation type="journal article" date="2021" name="New Phytol.">
        <title>Evolutionary innovations through gain and loss of genes in the ectomycorrhizal Boletales.</title>
        <authorList>
            <person name="Wu G."/>
            <person name="Miyauchi S."/>
            <person name="Morin E."/>
            <person name="Kuo A."/>
            <person name="Drula E."/>
            <person name="Varga T."/>
            <person name="Kohler A."/>
            <person name="Feng B."/>
            <person name="Cao Y."/>
            <person name="Lipzen A."/>
            <person name="Daum C."/>
            <person name="Hundley H."/>
            <person name="Pangilinan J."/>
            <person name="Johnson J."/>
            <person name="Barry K."/>
            <person name="LaButti K."/>
            <person name="Ng V."/>
            <person name="Ahrendt S."/>
            <person name="Min B."/>
            <person name="Choi I.G."/>
            <person name="Park H."/>
            <person name="Plett J.M."/>
            <person name="Magnuson J."/>
            <person name="Spatafora J.W."/>
            <person name="Nagy L.G."/>
            <person name="Henrissat B."/>
            <person name="Grigoriev I.V."/>
            <person name="Yang Z.L."/>
            <person name="Xu J."/>
            <person name="Martin F.M."/>
        </authorList>
    </citation>
    <scope>NUCLEOTIDE SEQUENCE</scope>
    <source>
        <strain evidence="1">KUC20120723A-06</strain>
    </source>
</reference>
<evidence type="ECO:0000313" key="1">
    <source>
        <dbReference type="EMBL" id="KAH7917209.1"/>
    </source>
</evidence>
<dbReference type="EMBL" id="MU267187">
    <property type="protein sequence ID" value="KAH7917209.1"/>
    <property type="molecule type" value="Genomic_DNA"/>
</dbReference>
<organism evidence="1 2">
    <name type="scientific">Leucogyrophana mollusca</name>
    <dbReference type="NCBI Taxonomy" id="85980"/>
    <lineage>
        <taxon>Eukaryota</taxon>
        <taxon>Fungi</taxon>
        <taxon>Dikarya</taxon>
        <taxon>Basidiomycota</taxon>
        <taxon>Agaricomycotina</taxon>
        <taxon>Agaricomycetes</taxon>
        <taxon>Agaricomycetidae</taxon>
        <taxon>Boletales</taxon>
        <taxon>Boletales incertae sedis</taxon>
        <taxon>Leucogyrophana</taxon>
    </lineage>
</organism>
<comment type="caution">
    <text evidence="1">The sequence shown here is derived from an EMBL/GenBank/DDBJ whole genome shotgun (WGS) entry which is preliminary data.</text>
</comment>
<protein>
    <submittedName>
        <fullName evidence="1">Uncharacterized protein</fullName>
    </submittedName>
</protein>
<proteinExistence type="predicted"/>